<dbReference type="EMBL" id="JAHKKG010000019">
    <property type="protein sequence ID" value="MBU2670316.1"/>
    <property type="molecule type" value="Genomic_DNA"/>
</dbReference>
<gene>
    <name evidence="5" type="ORF">KOI35_43120</name>
</gene>
<dbReference type="Pfam" id="PF00356">
    <property type="entry name" value="LacI"/>
    <property type="match status" value="1"/>
</dbReference>
<dbReference type="Gene3D" id="1.10.260.40">
    <property type="entry name" value="lambda repressor-like DNA-binding domains"/>
    <property type="match status" value="1"/>
</dbReference>
<keyword evidence="3" id="KW-0804">Transcription</keyword>
<dbReference type="SMART" id="SM00354">
    <property type="entry name" value="HTH_LACI"/>
    <property type="match status" value="1"/>
</dbReference>
<dbReference type="PROSITE" id="PS00356">
    <property type="entry name" value="HTH_LACI_1"/>
    <property type="match status" value="1"/>
</dbReference>
<evidence type="ECO:0000313" key="5">
    <source>
        <dbReference type="EMBL" id="MBU2670316.1"/>
    </source>
</evidence>
<dbReference type="GO" id="GO:0003677">
    <property type="term" value="F:DNA binding"/>
    <property type="evidence" value="ECO:0007669"/>
    <property type="project" value="UniProtKB-KW"/>
</dbReference>
<accession>A0ABS5Z3Q1</accession>
<protein>
    <submittedName>
        <fullName evidence="5">LacI family DNA-binding transcriptional regulator</fullName>
    </submittedName>
</protein>
<dbReference type="Proteomes" id="UP001519654">
    <property type="component" value="Unassembled WGS sequence"/>
</dbReference>
<proteinExistence type="predicted"/>
<dbReference type="PANTHER" id="PTHR30146">
    <property type="entry name" value="LACI-RELATED TRANSCRIPTIONAL REPRESSOR"/>
    <property type="match status" value="1"/>
</dbReference>
<comment type="caution">
    <text evidence="5">The sequence shown here is derived from an EMBL/GenBank/DDBJ whole genome shotgun (WGS) entry which is preliminary data.</text>
</comment>
<keyword evidence="6" id="KW-1185">Reference proteome</keyword>
<evidence type="ECO:0000313" key="6">
    <source>
        <dbReference type="Proteomes" id="UP001519654"/>
    </source>
</evidence>
<dbReference type="RefSeq" id="WP_215795539.1">
    <property type="nucleotide sequence ID" value="NZ_JAHKKG010000019.1"/>
</dbReference>
<dbReference type="InterPro" id="IPR010982">
    <property type="entry name" value="Lambda_DNA-bd_dom_sf"/>
</dbReference>
<dbReference type="InterPro" id="IPR000843">
    <property type="entry name" value="HTH_LacI"/>
</dbReference>
<evidence type="ECO:0000259" key="4">
    <source>
        <dbReference type="PROSITE" id="PS50932"/>
    </source>
</evidence>
<keyword evidence="2 5" id="KW-0238">DNA-binding</keyword>
<organism evidence="5 6">
    <name type="scientific">Paractinoplanes bogorensis</name>
    <dbReference type="NCBI Taxonomy" id="1610840"/>
    <lineage>
        <taxon>Bacteria</taxon>
        <taxon>Bacillati</taxon>
        <taxon>Actinomycetota</taxon>
        <taxon>Actinomycetes</taxon>
        <taxon>Micromonosporales</taxon>
        <taxon>Micromonosporaceae</taxon>
        <taxon>Paractinoplanes</taxon>
    </lineage>
</organism>
<dbReference type="SUPFAM" id="SSF47413">
    <property type="entry name" value="lambda repressor-like DNA-binding domains"/>
    <property type="match status" value="1"/>
</dbReference>
<reference evidence="5 6" key="1">
    <citation type="submission" date="2021-06" db="EMBL/GenBank/DDBJ databases">
        <title>Actinoplanes lichenicola sp. nov., and Actinoplanes ovalisporus sp. nov., isolated from lichen in Thailand.</title>
        <authorList>
            <person name="Saeng-In P."/>
            <person name="Kanchanasin P."/>
            <person name="Yuki M."/>
            <person name="Kudo T."/>
            <person name="Ohkuma M."/>
            <person name="Phongsopitanun W."/>
            <person name="Tanasupawat S."/>
        </authorList>
    </citation>
    <scope>NUCLEOTIDE SEQUENCE [LARGE SCALE GENOMIC DNA]</scope>
    <source>
        <strain evidence="5 6">NBRC 110975</strain>
    </source>
</reference>
<feature type="domain" description="HTH lacI-type" evidence="4">
    <location>
        <begin position="12"/>
        <end position="66"/>
    </location>
</feature>
<evidence type="ECO:0000256" key="2">
    <source>
        <dbReference type="ARBA" id="ARBA00023125"/>
    </source>
</evidence>
<keyword evidence="1" id="KW-0805">Transcription regulation</keyword>
<dbReference type="PROSITE" id="PS50932">
    <property type="entry name" value="HTH_LACI_2"/>
    <property type="match status" value="1"/>
</dbReference>
<evidence type="ECO:0000256" key="1">
    <source>
        <dbReference type="ARBA" id="ARBA00023015"/>
    </source>
</evidence>
<sequence length="172" mass="17810">MRSRSGREPAPVTIADVARHAGVSASTVSYVLSGKRAISAVTRARVLASVRALGFHPHAGARALAGNRSHIIALALPLRSEVSVTAVLRFAAAVVEAARACGYDVLLVPADGLRRVADSALVDGIVAMEVANAPRPVRLSRPSVLVELPADIDLETADTLGRLAVDRLVAAA</sequence>
<dbReference type="CDD" id="cd01392">
    <property type="entry name" value="HTH_LacI"/>
    <property type="match status" value="1"/>
</dbReference>
<dbReference type="PANTHER" id="PTHR30146:SF153">
    <property type="entry name" value="LACTOSE OPERON REPRESSOR"/>
    <property type="match status" value="1"/>
</dbReference>
<name>A0ABS5Z3Q1_9ACTN</name>
<dbReference type="Gene3D" id="3.40.50.2300">
    <property type="match status" value="1"/>
</dbReference>
<evidence type="ECO:0000256" key="3">
    <source>
        <dbReference type="ARBA" id="ARBA00023163"/>
    </source>
</evidence>